<accession>A0A2A2AE61</accession>
<comment type="caution">
    <text evidence="1">The sequence shown here is derived from an EMBL/GenBank/DDBJ whole genome shotgun (WGS) entry which is preliminary data.</text>
</comment>
<reference evidence="1 2" key="1">
    <citation type="submission" date="2017-08" db="EMBL/GenBank/DDBJ databases">
        <title>WGS of Clinical strains of the CDC Group NO-1 linked to zoonotic infections in humans.</title>
        <authorList>
            <person name="Bernier A.-M."/>
            <person name="Bernard K."/>
        </authorList>
    </citation>
    <scope>NUCLEOTIDE SEQUENCE [LARGE SCALE GENOMIC DNA]</scope>
    <source>
        <strain evidence="1 2">NML03-0146</strain>
    </source>
</reference>
<dbReference type="EMBL" id="NSJF01000001">
    <property type="protein sequence ID" value="PAT35899.1"/>
    <property type="molecule type" value="Genomic_DNA"/>
</dbReference>
<evidence type="ECO:0000313" key="2">
    <source>
        <dbReference type="Proteomes" id="UP000217999"/>
    </source>
</evidence>
<name>A0A2A2AE61_9BURK</name>
<dbReference type="Proteomes" id="UP000217999">
    <property type="component" value="Unassembled WGS sequence"/>
</dbReference>
<sequence length="83" mass="8997">MLQLLRPIGGVPAGTAAALSARRATRAKIGRRLSHRLLGAAARSPNHFAHITQPGCLTQRGFAMQQIATIRWVAHCAELLSRF</sequence>
<dbReference type="AlphaFoldDB" id="A0A2A2AE61"/>
<organism evidence="1 2">
    <name type="scientific">Vandammella animalimorsus</name>
    <dbReference type="NCBI Taxonomy" id="2029117"/>
    <lineage>
        <taxon>Bacteria</taxon>
        <taxon>Pseudomonadati</taxon>
        <taxon>Pseudomonadota</taxon>
        <taxon>Betaproteobacteria</taxon>
        <taxon>Burkholderiales</taxon>
        <taxon>Comamonadaceae</taxon>
        <taxon>Vandammella</taxon>
    </lineage>
</organism>
<proteinExistence type="predicted"/>
<gene>
    <name evidence="1" type="ORF">CK620_01155</name>
</gene>
<evidence type="ECO:0000313" key="1">
    <source>
        <dbReference type="EMBL" id="PAT35899.1"/>
    </source>
</evidence>
<protein>
    <submittedName>
        <fullName evidence="1">Uncharacterized protein</fullName>
    </submittedName>
</protein>